<dbReference type="GO" id="GO:0009279">
    <property type="term" value="C:cell outer membrane"/>
    <property type="evidence" value="ECO:0007669"/>
    <property type="project" value="UniProtKB-SubCell"/>
</dbReference>
<protein>
    <submittedName>
        <fullName evidence="6">OOP family OmpA-OmpF porin</fullName>
    </submittedName>
</protein>
<feature type="domain" description="OmpA-like" evidence="5">
    <location>
        <begin position="48"/>
        <end position="163"/>
    </location>
</feature>
<evidence type="ECO:0000256" key="2">
    <source>
        <dbReference type="ARBA" id="ARBA00023136"/>
    </source>
</evidence>
<gene>
    <name evidence="6" type="ORF">FHR20_002389</name>
</gene>
<dbReference type="AlphaFoldDB" id="A0A7X5ZVR3"/>
<comment type="caution">
    <text evidence="6">The sequence shown here is derived from an EMBL/GenBank/DDBJ whole genome shotgun (WGS) entry which is preliminary data.</text>
</comment>
<proteinExistence type="predicted"/>
<dbReference type="InterPro" id="IPR050330">
    <property type="entry name" value="Bact_OuterMem_StrucFunc"/>
</dbReference>
<feature type="signal peptide" evidence="4">
    <location>
        <begin position="1"/>
        <end position="24"/>
    </location>
</feature>
<evidence type="ECO:0000313" key="7">
    <source>
        <dbReference type="Proteomes" id="UP000564677"/>
    </source>
</evidence>
<dbReference type="SUPFAM" id="SSF103088">
    <property type="entry name" value="OmpA-like"/>
    <property type="match status" value="1"/>
</dbReference>
<dbReference type="PROSITE" id="PS51257">
    <property type="entry name" value="PROKAR_LIPOPROTEIN"/>
    <property type="match status" value="1"/>
</dbReference>
<dbReference type="InterPro" id="IPR006664">
    <property type="entry name" value="OMP_bac"/>
</dbReference>
<dbReference type="RefSeq" id="WP_167299823.1">
    <property type="nucleotide sequence ID" value="NZ_JAASQV010000002.1"/>
</dbReference>
<dbReference type="PANTHER" id="PTHR30329">
    <property type="entry name" value="STATOR ELEMENT OF FLAGELLAR MOTOR COMPLEX"/>
    <property type="match status" value="1"/>
</dbReference>
<dbReference type="Pfam" id="PF00691">
    <property type="entry name" value="OmpA"/>
    <property type="match status" value="1"/>
</dbReference>
<dbReference type="Gene3D" id="3.30.1330.60">
    <property type="entry name" value="OmpA-like domain"/>
    <property type="match status" value="1"/>
</dbReference>
<dbReference type="EMBL" id="JAASQV010000002">
    <property type="protein sequence ID" value="NIJ65427.1"/>
    <property type="molecule type" value="Genomic_DNA"/>
</dbReference>
<evidence type="ECO:0000259" key="5">
    <source>
        <dbReference type="PROSITE" id="PS51123"/>
    </source>
</evidence>
<dbReference type="PRINTS" id="PR01021">
    <property type="entry name" value="OMPADOMAIN"/>
</dbReference>
<organism evidence="6 7">
    <name type="scientific">Sphingomonas leidyi</name>
    <dbReference type="NCBI Taxonomy" id="68569"/>
    <lineage>
        <taxon>Bacteria</taxon>
        <taxon>Pseudomonadati</taxon>
        <taxon>Pseudomonadota</taxon>
        <taxon>Alphaproteobacteria</taxon>
        <taxon>Sphingomonadales</taxon>
        <taxon>Sphingomonadaceae</taxon>
        <taxon>Sphingomonas</taxon>
    </lineage>
</organism>
<feature type="chain" id="PRO_5031111872" evidence="4">
    <location>
        <begin position="25"/>
        <end position="163"/>
    </location>
</feature>
<comment type="subcellular location">
    <subcellularLocation>
        <location evidence="1">Cell outer membrane</location>
    </subcellularLocation>
</comment>
<dbReference type="PROSITE" id="PS51123">
    <property type="entry name" value="OMPA_2"/>
    <property type="match status" value="1"/>
</dbReference>
<evidence type="ECO:0000256" key="3">
    <source>
        <dbReference type="PROSITE-ProRule" id="PRU00473"/>
    </source>
</evidence>
<dbReference type="Proteomes" id="UP000564677">
    <property type="component" value="Unassembled WGS sequence"/>
</dbReference>
<evidence type="ECO:0000313" key="6">
    <source>
        <dbReference type="EMBL" id="NIJ65427.1"/>
    </source>
</evidence>
<name>A0A7X5ZVR3_9SPHN</name>
<reference evidence="6 7" key="1">
    <citation type="submission" date="2020-03" db="EMBL/GenBank/DDBJ databases">
        <title>Genomic Encyclopedia of Type Strains, Phase IV (KMG-IV): sequencing the most valuable type-strain genomes for metagenomic binning, comparative biology and taxonomic classification.</title>
        <authorList>
            <person name="Goeker M."/>
        </authorList>
    </citation>
    <scope>NUCLEOTIDE SEQUENCE [LARGE SCALE GENOMIC DNA]</scope>
    <source>
        <strain evidence="6 7">DSM 4733</strain>
    </source>
</reference>
<dbReference type="CDD" id="cd07185">
    <property type="entry name" value="OmpA_C-like"/>
    <property type="match status" value="1"/>
</dbReference>
<dbReference type="InterPro" id="IPR006665">
    <property type="entry name" value="OmpA-like"/>
</dbReference>
<keyword evidence="4" id="KW-0732">Signal</keyword>
<sequence length="163" mass="17874">MKFAAYRPAFALLALLLAGCQASMHPKPLWTAPQLEVMRAAGFVQTDRGWELSVADRLLFASDESRVDEKQAVAIARIASNLQAVDIRHATIEGHADITGTRRHNLILSGQRARAVASVFVGAGFDRGNIRTEGLGDRYPIEDNRTAEGRQENRRVVILLSAP</sequence>
<evidence type="ECO:0000256" key="1">
    <source>
        <dbReference type="ARBA" id="ARBA00004442"/>
    </source>
</evidence>
<dbReference type="PRINTS" id="PR01023">
    <property type="entry name" value="NAFLGMOTY"/>
</dbReference>
<accession>A0A7X5ZVR3</accession>
<dbReference type="PANTHER" id="PTHR30329:SF17">
    <property type="entry name" value="LIPOPROTEIN YFIB-RELATED"/>
    <property type="match status" value="1"/>
</dbReference>
<keyword evidence="7" id="KW-1185">Reference proteome</keyword>
<dbReference type="InterPro" id="IPR036737">
    <property type="entry name" value="OmpA-like_sf"/>
</dbReference>
<evidence type="ECO:0000256" key="4">
    <source>
        <dbReference type="SAM" id="SignalP"/>
    </source>
</evidence>
<keyword evidence="2 3" id="KW-0472">Membrane</keyword>